<dbReference type="Proteomes" id="UP000195106">
    <property type="component" value="Unassembled WGS sequence"/>
</dbReference>
<gene>
    <name evidence="1" type="ORF">CMsap09_12015</name>
</gene>
<protein>
    <submittedName>
        <fullName evidence="1">Uncharacterized protein</fullName>
    </submittedName>
</protein>
<organism evidence="1 2">
    <name type="scientific">Clavibacter michiganensis</name>
    <dbReference type="NCBI Taxonomy" id="28447"/>
    <lineage>
        <taxon>Bacteria</taxon>
        <taxon>Bacillati</taxon>
        <taxon>Actinomycetota</taxon>
        <taxon>Actinomycetes</taxon>
        <taxon>Micrococcales</taxon>
        <taxon>Microbacteriaceae</taxon>
        <taxon>Clavibacter</taxon>
    </lineage>
</organism>
<reference evidence="1 2" key="1">
    <citation type="submission" date="2016-08" db="EMBL/GenBank/DDBJ databases">
        <title>Genome sequence of Clavibacter michiganensis spp. strain CASJ009.</title>
        <authorList>
            <person name="Thapa S.P."/>
            <person name="Coaker G."/>
        </authorList>
    </citation>
    <scope>NUCLEOTIDE SEQUENCE [LARGE SCALE GENOMIC DNA]</scope>
    <source>
        <strain evidence="1">CASJ009</strain>
    </source>
</reference>
<dbReference type="AlphaFoldDB" id="A0A251XVR2"/>
<comment type="caution">
    <text evidence="1">The sequence shown here is derived from an EMBL/GenBank/DDBJ whole genome shotgun (WGS) entry which is preliminary data.</text>
</comment>
<accession>A0A251XVR2</accession>
<dbReference type="Pfam" id="PF07920">
    <property type="entry name" value="DUF1684"/>
    <property type="match status" value="1"/>
</dbReference>
<name>A0A251XVR2_9MICO</name>
<dbReference type="EMBL" id="MDHJ01000001">
    <property type="protein sequence ID" value="OUE09664.1"/>
    <property type="molecule type" value="Genomic_DNA"/>
</dbReference>
<evidence type="ECO:0000313" key="1">
    <source>
        <dbReference type="EMBL" id="OUE09664.1"/>
    </source>
</evidence>
<proteinExistence type="predicted"/>
<evidence type="ECO:0000313" key="2">
    <source>
        <dbReference type="Proteomes" id="UP000195106"/>
    </source>
</evidence>
<sequence>MNCPLPPAGNRLAAAVRAGERRVVYRDEA</sequence>
<dbReference type="InterPro" id="IPR012467">
    <property type="entry name" value="DUF1684"/>
</dbReference>